<evidence type="ECO:0000313" key="2">
    <source>
        <dbReference type="Proteomes" id="UP000639643"/>
    </source>
</evidence>
<gene>
    <name evidence="1" type="ORF">CMUS01_15121</name>
</gene>
<dbReference type="Pfam" id="PF26639">
    <property type="entry name" value="Het-6_barrel"/>
    <property type="match status" value="1"/>
</dbReference>
<dbReference type="EMBL" id="WIGM01001206">
    <property type="protein sequence ID" value="KAF6803313.1"/>
    <property type="molecule type" value="Genomic_DNA"/>
</dbReference>
<name>A0A8H6MPB3_9PEZI</name>
<proteinExistence type="predicted"/>
<keyword evidence="2" id="KW-1185">Reference proteome</keyword>
<comment type="caution">
    <text evidence="1">The sequence shown here is derived from an EMBL/GenBank/DDBJ whole genome shotgun (WGS) entry which is preliminary data.</text>
</comment>
<dbReference type="Proteomes" id="UP000639643">
    <property type="component" value="Unassembled WGS sequence"/>
</dbReference>
<reference evidence="1" key="1">
    <citation type="journal article" date="2020" name="Phytopathology">
        <title>Genome Sequence Resources of Colletotrichum truncatum, C. plurivorum, C. musicola, and C. sojae: Four Species Pathogenic to Soybean (Glycine max).</title>
        <authorList>
            <person name="Rogerio F."/>
            <person name="Boufleur T.R."/>
            <person name="Ciampi-Guillardi M."/>
            <person name="Sukno S.A."/>
            <person name="Thon M.R."/>
            <person name="Massola Junior N.S."/>
            <person name="Baroncelli R."/>
        </authorList>
    </citation>
    <scope>NUCLEOTIDE SEQUENCE</scope>
    <source>
        <strain evidence="1">LFN0074</strain>
    </source>
</reference>
<protein>
    <submittedName>
        <fullName evidence="1">Uncharacterized protein</fullName>
    </submittedName>
</protein>
<sequence>MVTEKAMKGDLICVLFGCSIPVLLRGLDNGNGFSLIGECFLDGLMDGSALEVPQLEEVLIIR</sequence>
<dbReference type="AlphaFoldDB" id="A0A8H6MPB3"/>
<organism evidence="1 2">
    <name type="scientific">Colletotrichum musicola</name>
    <dbReference type="NCBI Taxonomy" id="2175873"/>
    <lineage>
        <taxon>Eukaryota</taxon>
        <taxon>Fungi</taxon>
        <taxon>Dikarya</taxon>
        <taxon>Ascomycota</taxon>
        <taxon>Pezizomycotina</taxon>
        <taxon>Sordariomycetes</taxon>
        <taxon>Hypocreomycetidae</taxon>
        <taxon>Glomerellales</taxon>
        <taxon>Glomerellaceae</taxon>
        <taxon>Colletotrichum</taxon>
        <taxon>Colletotrichum orchidearum species complex</taxon>
    </lineage>
</organism>
<dbReference type="OrthoDB" id="2504919at2759"/>
<evidence type="ECO:0000313" key="1">
    <source>
        <dbReference type="EMBL" id="KAF6803313.1"/>
    </source>
</evidence>
<accession>A0A8H6MPB3</accession>